<evidence type="ECO:0000256" key="4">
    <source>
        <dbReference type="ARBA" id="ARBA00022692"/>
    </source>
</evidence>
<evidence type="ECO:0000256" key="1">
    <source>
        <dbReference type="ARBA" id="ARBA00004141"/>
    </source>
</evidence>
<keyword evidence="6" id="KW-1133">Transmembrane helix</keyword>
<keyword evidence="7 8" id="KW-0472">Membrane</keyword>
<proteinExistence type="inferred from homology"/>
<evidence type="ECO:0000256" key="6">
    <source>
        <dbReference type="ARBA" id="ARBA00022989"/>
    </source>
</evidence>
<keyword evidence="3 9" id="KW-0813">Transport</keyword>
<evidence type="ECO:0000256" key="7">
    <source>
        <dbReference type="ARBA" id="ARBA00023136"/>
    </source>
</evidence>
<keyword evidence="4 8" id="KW-0812">Transmembrane</keyword>
<dbReference type="PANTHER" id="PTHR45667">
    <property type="entry name" value="S-ADENOSYLMETHIONINE MITOCHONDRIAL CARRIER PROTEIN"/>
    <property type="match status" value="1"/>
</dbReference>
<dbReference type="Pfam" id="PF00153">
    <property type="entry name" value="Mito_carr"/>
    <property type="match status" value="1"/>
</dbReference>
<evidence type="ECO:0000313" key="10">
    <source>
        <dbReference type="EMBL" id="CAD8390314.1"/>
    </source>
</evidence>
<dbReference type="Gene3D" id="1.50.40.10">
    <property type="entry name" value="Mitochondrial carrier domain"/>
    <property type="match status" value="1"/>
</dbReference>
<protein>
    <recommendedName>
        <fullName evidence="11">Mitochondrial carrier protein</fullName>
    </recommendedName>
</protein>
<dbReference type="GO" id="GO:0016020">
    <property type="term" value="C:membrane"/>
    <property type="evidence" value="ECO:0007669"/>
    <property type="project" value="UniProtKB-SubCell"/>
</dbReference>
<keyword evidence="5" id="KW-0677">Repeat</keyword>
<evidence type="ECO:0000256" key="8">
    <source>
        <dbReference type="PROSITE-ProRule" id="PRU00282"/>
    </source>
</evidence>
<gene>
    <name evidence="10" type="ORF">PBAH0796_LOCUS33501</name>
</gene>
<organism evidence="10">
    <name type="scientific">Pyrodinium bahamense</name>
    <dbReference type="NCBI Taxonomy" id="73915"/>
    <lineage>
        <taxon>Eukaryota</taxon>
        <taxon>Sar</taxon>
        <taxon>Alveolata</taxon>
        <taxon>Dinophyceae</taxon>
        <taxon>Gonyaulacales</taxon>
        <taxon>Pyrocystaceae</taxon>
        <taxon>Pyrodinium</taxon>
    </lineage>
</organism>
<evidence type="ECO:0000256" key="5">
    <source>
        <dbReference type="ARBA" id="ARBA00022737"/>
    </source>
</evidence>
<dbReference type="EMBL" id="HBEG01054984">
    <property type="protein sequence ID" value="CAD8390314.1"/>
    <property type="molecule type" value="Transcribed_RNA"/>
</dbReference>
<dbReference type="AlphaFoldDB" id="A0A7S0FZG0"/>
<accession>A0A7S0FZG0</accession>
<name>A0A7S0FZG0_9DINO</name>
<evidence type="ECO:0000256" key="2">
    <source>
        <dbReference type="ARBA" id="ARBA00006375"/>
    </source>
</evidence>
<dbReference type="SUPFAM" id="SSF103506">
    <property type="entry name" value="Mitochondrial carrier"/>
    <property type="match status" value="1"/>
</dbReference>
<evidence type="ECO:0000256" key="9">
    <source>
        <dbReference type="RuleBase" id="RU000488"/>
    </source>
</evidence>
<dbReference type="InterPro" id="IPR023395">
    <property type="entry name" value="MCP_dom_sf"/>
</dbReference>
<evidence type="ECO:0000256" key="3">
    <source>
        <dbReference type="ARBA" id="ARBA00022448"/>
    </source>
</evidence>
<reference evidence="10" key="1">
    <citation type="submission" date="2021-01" db="EMBL/GenBank/DDBJ databases">
        <authorList>
            <person name="Corre E."/>
            <person name="Pelletier E."/>
            <person name="Niang G."/>
            <person name="Scheremetjew M."/>
            <person name="Finn R."/>
            <person name="Kale V."/>
            <person name="Holt S."/>
            <person name="Cochrane G."/>
            <person name="Meng A."/>
            <person name="Brown T."/>
            <person name="Cohen L."/>
        </authorList>
    </citation>
    <scope>NUCLEOTIDE SEQUENCE</scope>
    <source>
        <strain evidence="10">Pbaha01</strain>
    </source>
</reference>
<comment type="similarity">
    <text evidence="2 9">Belongs to the mitochondrial carrier (TC 2.A.29) family.</text>
</comment>
<evidence type="ECO:0008006" key="11">
    <source>
        <dbReference type="Google" id="ProtNLM"/>
    </source>
</evidence>
<comment type="subcellular location">
    <subcellularLocation>
        <location evidence="1">Membrane</location>
        <topology evidence="1">Multi-pass membrane protein</topology>
    </subcellularLocation>
</comment>
<sequence>MAAGTIAEVVASLVRLPMEVSKLRLQLGVYSSSWHAARELFLRPQHIYGNFVPQTLAHDSVYSACAWLIFETGRQWLFVRRGEAELPASENLALGTLTGALSALVTTPLDVLKTRVVGQVSDGPTGLTSLRTAAKELLREEGPWAFWRGASLRVAHLAPSHGLYMLLYEVAKRQISFARASEAR</sequence>
<feature type="repeat" description="Solcar" evidence="8">
    <location>
        <begin position="86"/>
        <end position="174"/>
    </location>
</feature>
<dbReference type="InterPro" id="IPR018108">
    <property type="entry name" value="MCP_transmembrane"/>
</dbReference>
<dbReference type="PROSITE" id="PS50920">
    <property type="entry name" value="SOLCAR"/>
    <property type="match status" value="1"/>
</dbReference>